<proteinExistence type="predicted"/>
<dbReference type="AlphaFoldDB" id="A0A318PQ61"/>
<keyword evidence="3" id="KW-1185">Reference proteome</keyword>
<evidence type="ECO:0000313" key="3">
    <source>
        <dbReference type="Proteomes" id="UP000248257"/>
    </source>
</evidence>
<feature type="region of interest" description="Disordered" evidence="1">
    <location>
        <begin position="20"/>
        <end position="58"/>
    </location>
</feature>
<name>A0A318PQ61_KOMXY</name>
<evidence type="ECO:0000313" key="2">
    <source>
        <dbReference type="EMBL" id="PYD58492.1"/>
    </source>
</evidence>
<dbReference type="EMBL" id="NKUC01000002">
    <property type="protein sequence ID" value="PYD58492.1"/>
    <property type="molecule type" value="Genomic_DNA"/>
</dbReference>
<organism evidence="2 3">
    <name type="scientific">Komagataeibacter xylinus</name>
    <name type="common">Gluconacetobacter xylinus</name>
    <dbReference type="NCBI Taxonomy" id="28448"/>
    <lineage>
        <taxon>Bacteria</taxon>
        <taxon>Pseudomonadati</taxon>
        <taxon>Pseudomonadota</taxon>
        <taxon>Alphaproteobacteria</taxon>
        <taxon>Acetobacterales</taxon>
        <taxon>Acetobacteraceae</taxon>
        <taxon>Komagataeibacter</taxon>
    </lineage>
</organism>
<feature type="compositionally biased region" description="Basic and acidic residues" evidence="1">
    <location>
        <begin position="20"/>
        <end position="33"/>
    </location>
</feature>
<evidence type="ECO:0000256" key="1">
    <source>
        <dbReference type="SAM" id="MobiDB-lite"/>
    </source>
</evidence>
<reference evidence="2 3" key="1">
    <citation type="submission" date="2017-07" db="EMBL/GenBank/DDBJ databases">
        <title>A draft genome sequence of Komagataeibacter xylinus LMG 1515.</title>
        <authorList>
            <person name="Skraban J."/>
            <person name="Cleenwerck I."/>
            <person name="Vandamme P."/>
            <person name="Trcek J."/>
        </authorList>
    </citation>
    <scope>NUCLEOTIDE SEQUENCE [LARGE SCALE GENOMIC DNA]</scope>
    <source>
        <strain evidence="2 3">LMG 1515</strain>
    </source>
</reference>
<dbReference type="Proteomes" id="UP000248257">
    <property type="component" value="Unassembled WGS sequence"/>
</dbReference>
<accession>A0A318PQ61</accession>
<protein>
    <submittedName>
        <fullName evidence="2">Uncharacterized protein</fullName>
    </submittedName>
</protein>
<sequence>MAFSGSASETRCVTVHRLDRAARPAARDTRPDYIHVGAGDTRRAGPMRNGQPDCQPFPCHHVRRGAASSLREDAIFMPQWPPPIHPRAGRKPARGQALAFPLAFPTRIAARRHPH</sequence>
<comment type="caution">
    <text evidence="2">The sequence shown here is derived from an EMBL/GenBank/DDBJ whole genome shotgun (WGS) entry which is preliminary data.</text>
</comment>
<dbReference type="RefSeq" id="WP_061271571.1">
    <property type="nucleotide sequence ID" value="NZ_CBCRXN010000002.1"/>
</dbReference>
<gene>
    <name evidence="2" type="ORF">CFR75_01925</name>
</gene>